<dbReference type="OrthoDB" id="269405at2759"/>
<feature type="domain" description="NAA35-like TPR repeats" evidence="6">
    <location>
        <begin position="319"/>
        <end position="676"/>
    </location>
</feature>
<organism evidence="7 8">
    <name type="scientific">Ostreococcus tauri</name>
    <name type="common">Marine green alga</name>
    <dbReference type="NCBI Taxonomy" id="70448"/>
    <lineage>
        <taxon>Eukaryota</taxon>
        <taxon>Viridiplantae</taxon>
        <taxon>Chlorophyta</taxon>
        <taxon>Mamiellophyceae</taxon>
        <taxon>Mamiellales</taxon>
        <taxon>Bathycoccaceae</taxon>
        <taxon>Ostreococcus</taxon>
    </lineage>
</organism>
<dbReference type="EMBL" id="CAID01000012">
    <property type="protein sequence ID" value="CEF99957.1"/>
    <property type="molecule type" value="Genomic_DNA"/>
</dbReference>
<accession>A0A090MB45</accession>
<reference evidence="8" key="1">
    <citation type="journal article" date="2006" name="Proc. Natl. Acad. Sci. U.S.A.">
        <title>Genome analysis of the smallest free-living eukaryote Ostreococcus tauri unveils many unique features.</title>
        <authorList>
            <person name="Derelle E."/>
            <person name="Ferraz C."/>
            <person name="Rombauts S."/>
            <person name="Rouze P."/>
            <person name="Worden A.Z."/>
            <person name="Robbens S."/>
            <person name="Partensky F."/>
            <person name="Degroeve S."/>
            <person name="Echeynie S."/>
            <person name="Cooke R."/>
            <person name="Saeys Y."/>
            <person name="Wuyts J."/>
            <person name="Jabbari K."/>
            <person name="Bowler C."/>
            <person name="Panaud O."/>
            <person name="Piegu B."/>
            <person name="Ball S.G."/>
            <person name="Ral J.-P."/>
            <person name="Bouget F.-Y."/>
            <person name="Piganeau G."/>
            <person name="De Baets B."/>
            <person name="Picard A."/>
            <person name="Delseny M."/>
            <person name="Demaille J."/>
            <person name="Van de Peer Y."/>
            <person name="Moreau H."/>
        </authorList>
    </citation>
    <scope>NUCLEOTIDE SEQUENCE [LARGE SCALE GENOMIC DNA]</scope>
    <source>
        <strain evidence="8">OTTH 0595 / CCAP 157/2 / RCC745</strain>
    </source>
</reference>
<gene>
    <name evidence="7" type="ORF">OT_ostta12g02670</name>
</gene>
<comment type="caution">
    <text evidence="7">The sequence shown here is derived from an EMBL/GenBank/DDBJ whole genome shotgun (WGS) entry which is preliminary data.</text>
</comment>
<dbReference type="GO" id="GO:0031417">
    <property type="term" value="C:NatC complex"/>
    <property type="evidence" value="ECO:0007669"/>
    <property type="project" value="InterPro"/>
</dbReference>
<evidence type="ECO:0000256" key="1">
    <source>
        <dbReference type="ARBA" id="ARBA00004496"/>
    </source>
</evidence>
<comment type="subcellular location">
    <subcellularLocation>
        <location evidence="1">Cytoplasm</location>
    </subcellularLocation>
</comment>
<evidence type="ECO:0000313" key="8">
    <source>
        <dbReference type="Proteomes" id="UP000009170"/>
    </source>
</evidence>
<evidence type="ECO:0000313" key="7">
    <source>
        <dbReference type="EMBL" id="CEF99957.1"/>
    </source>
</evidence>
<evidence type="ECO:0000256" key="4">
    <source>
        <dbReference type="SAM" id="Coils"/>
    </source>
</evidence>
<name>A0A090MB45_OSTTA</name>
<feature type="domain" description="NAA35-like N-terminal" evidence="5">
    <location>
        <begin position="23"/>
        <end position="158"/>
    </location>
</feature>
<proteinExistence type="inferred from homology"/>
<dbReference type="Pfam" id="PF25789">
    <property type="entry name" value="TPR_NAA35"/>
    <property type="match status" value="1"/>
</dbReference>
<keyword evidence="3" id="KW-0963">Cytoplasm</keyword>
<reference evidence="7 8" key="2">
    <citation type="journal article" date="2014" name="BMC Genomics">
        <title>An improved genome of the model marine alga Ostreococcus tauri unfolds by assessing Illumina de novo assemblies.</title>
        <authorList>
            <person name="Blanc-Mathieu R."/>
            <person name="Verhelst B."/>
            <person name="Derelle E."/>
            <person name="Rombauts S."/>
            <person name="Bouget F.Y."/>
            <person name="Carre I."/>
            <person name="Chateau A."/>
            <person name="Eyre-Walker A."/>
            <person name="Grimsley N."/>
            <person name="Moreau H."/>
            <person name="Piegu B."/>
            <person name="Rivals E."/>
            <person name="Schackwitz W."/>
            <person name="Van de Peer Y."/>
            <person name="Piganeau G."/>
        </authorList>
    </citation>
    <scope>NUCLEOTIDE SEQUENCE [LARGE SCALE GENOMIC DNA]</scope>
    <source>
        <strain evidence="8">OTTH 0595 / CCAP 157/2 / RCC745</strain>
    </source>
</reference>
<dbReference type="InParanoid" id="A0A090MB45"/>
<feature type="coiled-coil region" evidence="4">
    <location>
        <begin position="228"/>
        <end position="255"/>
    </location>
</feature>
<dbReference type="GeneID" id="9836043"/>
<dbReference type="InterPro" id="IPR057982">
    <property type="entry name" value="TPR_NAA35"/>
</dbReference>
<dbReference type="KEGG" id="ota:OT_ostta12g02670"/>
<dbReference type="PANTHER" id="PTHR21373:SF0">
    <property type="entry name" value="N-ALPHA-ACETYLTRANSFERASE 35, NATC AUXILIARY SUBUNIT"/>
    <property type="match status" value="1"/>
</dbReference>
<keyword evidence="8" id="KW-1185">Reference proteome</keyword>
<dbReference type="RefSeq" id="XP_003082419.2">
    <property type="nucleotide sequence ID" value="XM_003082371.2"/>
</dbReference>
<evidence type="ECO:0000256" key="3">
    <source>
        <dbReference type="ARBA" id="ARBA00022490"/>
    </source>
</evidence>
<comment type="similarity">
    <text evidence="2">Belongs to the MAK10 family.</text>
</comment>
<sequence>MADDAWVDLEPVLVELSPNLASGELVHDDAFSLFDAMSALDVGDPKMDAGARAREVVAVEEIISSGRAPLELEANDLVLEADALLACECAFRSGHAAATTLWSNARVATRANRTASGTASALEKCLSSLVSSTVASARRVLEIVKLGDVYEEEDFAVQGELLERDGEAGETSGSDGDERRRALDALEKDTSIDATCKAAIRVRLEFREEHGEMMALLASSIGNKGDGVEKAREKAKRAKACLEKMRERYANVEDADALDWDPSGGSFSDGMSTHLLGGAPPRQVTFLSRRRAIDYFDKEIDDVLVAADVFKFRARGSVPTIEAILDSLETLQDVRPGAVALGLVAAELLHDQKLCGVEVGKVGLQSAWTHICVENASLENSFAHSKENLDKFKDECVQPLTILVRSFCVNRARFRRCLRRSLGELSHLQAAADALDAAEDVALAQLSDSLNVQILQSLKSPFLAWTEHLTATVQLRHIELGFSLNLYLPHEYPMIYFYMQNLQILQTNEMKRRLPLIMRNAGPEKNVMDSDDFSLVQFNMLKLLMYIALQYTFMALIERGKVRKCETPFSGEDLRYWQRFSTFQTVDVPQARLYEDYVAIVASNVASRKANMKKQGHPEADSDIAACVETASLMYVQAREAAKTLLKSTALPPTRLRVVRTAERIAARNAVSLKVLLTTDMVCEIDDSDEFFVAVTARKPTE</sequence>
<evidence type="ECO:0000259" key="5">
    <source>
        <dbReference type="Pfam" id="PF04112"/>
    </source>
</evidence>
<dbReference type="InterPro" id="IPR007244">
    <property type="entry name" value="Naa35_N"/>
</dbReference>
<dbReference type="PANTHER" id="PTHR21373">
    <property type="entry name" value="GLUCOSE REPRESSIBLE PROTEIN MAK10"/>
    <property type="match status" value="1"/>
</dbReference>
<keyword evidence="4" id="KW-0175">Coiled coil</keyword>
<dbReference type="AlphaFoldDB" id="A0A090MB45"/>
<protein>
    <submittedName>
        <fullName evidence="7">NatC N(Alpha)-terminal acetyltransferase, Mak10 subunit</fullName>
    </submittedName>
</protein>
<dbReference type="STRING" id="70448.A0A090MB45"/>
<dbReference type="Proteomes" id="UP000009170">
    <property type="component" value="Unassembled WGS sequence"/>
</dbReference>
<dbReference type="InterPro" id="IPR057983">
    <property type="entry name" value="NAA35-like_N"/>
</dbReference>
<dbReference type="FunCoup" id="A0A090MB45">
    <property type="interactions" value="1698"/>
</dbReference>
<evidence type="ECO:0000256" key="2">
    <source>
        <dbReference type="ARBA" id="ARBA00006289"/>
    </source>
</evidence>
<evidence type="ECO:0000259" key="6">
    <source>
        <dbReference type="Pfam" id="PF25789"/>
    </source>
</evidence>
<dbReference type="Pfam" id="PF04112">
    <property type="entry name" value="Mak10"/>
    <property type="match status" value="1"/>
</dbReference>